<evidence type="ECO:0000313" key="2">
    <source>
        <dbReference type="EnsemblPlants" id="OBART09G09070.1"/>
    </source>
</evidence>
<evidence type="ECO:0000313" key="3">
    <source>
        <dbReference type="Proteomes" id="UP000026960"/>
    </source>
</evidence>
<sequence>MVLCSRRGGDIHRGRVPWMLFAGGVGLRSAKTWGRSCSPHFSCQLPSGRKSAGDRRSPVAMDI</sequence>
<dbReference type="Proteomes" id="UP000026960">
    <property type="component" value="Chromosome 9"/>
</dbReference>
<dbReference type="PaxDb" id="65489-OBART09G09070.1"/>
<reference evidence="2" key="1">
    <citation type="journal article" date="2009" name="Rice">
        <title>De Novo Next Generation Sequencing of Plant Genomes.</title>
        <authorList>
            <person name="Rounsley S."/>
            <person name="Marri P.R."/>
            <person name="Yu Y."/>
            <person name="He R."/>
            <person name="Sisneros N."/>
            <person name="Goicoechea J.L."/>
            <person name="Lee S.J."/>
            <person name="Angelova A."/>
            <person name="Kudrna D."/>
            <person name="Luo M."/>
            <person name="Affourtit J."/>
            <person name="Desany B."/>
            <person name="Knight J."/>
            <person name="Niazi F."/>
            <person name="Egholm M."/>
            <person name="Wing R.A."/>
        </authorList>
    </citation>
    <scope>NUCLEOTIDE SEQUENCE [LARGE SCALE GENOMIC DNA]</scope>
    <source>
        <strain evidence="2">cv. IRGC 105608</strain>
    </source>
</reference>
<dbReference type="EnsemblPlants" id="OBART09G09070.1">
    <property type="protein sequence ID" value="OBART09G09070.1"/>
    <property type="gene ID" value="OBART09G09070"/>
</dbReference>
<feature type="region of interest" description="Disordered" evidence="1">
    <location>
        <begin position="44"/>
        <end position="63"/>
    </location>
</feature>
<keyword evidence="3" id="KW-1185">Reference proteome</keyword>
<protein>
    <submittedName>
        <fullName evidence="2">Uncharacterized protein</fullName>
    </submittedName>
</protein>
<organism evidence="2">
    <name type="scientific">Oryza barthii</name>
    <dbReference type="NCBI Taxonomy" id="65489"/>
    <lineage>
        <taxon>Eukaryota</taxon>
        <taxon>Viridiplantae</taxon>
        <taxon>Streptophyta</taxon>
        <taxon>Embryophyta</taxon>
        <taxon>Tracheophyta</taxon>
        <taxon>Spermatophyta</taxon>
        <taxon>Magnoliopsida</taxon>
        <taxon>Liliopsida</taxon>
        <taxon>Poales</taxon>
        <taxon>Poaceae</taxon>
        <taxon>BOP clade</taxon>
        <taxon>Oryzoideae</taxon>
        <taxon>Oryzeae</taxon>
        <taxon>Oryzinae</taxon>
        <taxon>Oryza</taxon>
    </lineage>
</organism>
<evidence type="ECO:0000256" key="1">
    <source>
        <dbReference type="SAM" id="MobiDB-lite"/>
    </source>
</evidence>
<proteinExistence type="predicted"/>
<reference evidence="2" key="2">
    <citation type="submission" date="2015-03" db="UniProtKB">
        <authorList>
            <consortium name="EnsemblPlants"/>
        </authorList>
    </citation>
    <scope>IDENTIFICATION</scope>
</reference>
<dbReference type="Gramene" id="OBART09G09070.1">
    <property type="protein sequence ID" value="OBART09G09070.1"/>
    <property type="gene ID" value="OBART09G09070"/>
</dbReference>
<accession>A0A0D3H6G8</accession>
<dbReference type="HOGENOM" id="CLU_2889364_0_0_1"/>
<name>A0A0D3H6G8_9ORYZ</name>
<dbReference type="AlphaFoldDB" id="A0A0D3H6G8"/>